<evidence type="ECO:0000256" key="3">
    <source>
        <dbReference type="ARBA" id="ARBA00022840"/>
    </source>
</evidence>
<accession>A0ABV2ADU8</accession>
<keyword evidence="2" id="KW-0547">Nucleotide-binding</keyword>
<feature type="domain" description="AAA+ ATPase" evidence="4">
    <location>
        <begin position="100"/>
        <end position="232"/>
    </location>
</feature>
<evidence type="ECO:0000259" key="4">
    <source>
        <dbReference type="SMART" id="SM00382"/>
    </source>
</evidence>
<dbReference type="SUPFAM" id="SSF52540">
    <property type="entry name" value="P-loop containing nucleoside triphosphate hydrolases"/>
    <property type="match status" value="1"/>
</dbReference>
<dbReference type="InterPro" id="IPR028350">
    <property type="entry name" value="DNAC/IstB-like"/>
</dbReference>
<dbReference type="Gene3D" id="3.40.50.300">
    <property type="entry name" value="P-loop containing nucleotide triphosphate hydrolases"/>
    <property type="match status" value="1"/>
</dbReference>
<sequence length="256" mass="28638">MSMSVPELEKALRSLRLSGMVATLQARALQVASHEMSFIEALSALVQDELDRRRSRLLDRRFATSGLPQKATLQMLDWSFNPRLPKRDILELGALKFIDSREDVLLLGQPGTGKSHVAKSLALLAVDRGYKVMYREAHVLLEEIHEARQLGHLARYRAQIAGASLLIIDDLFLRRLPSGSADELADVLMSRYERASTIITSNRPIDDWAELLGDAVIVTPLLDRLMHHGHLLRFEGKSWRLKEASERAARSTAGAG</sequence>
<dbReference type="InterPro" id="IPR047661">
    <property type="entry name" value="IstB"/>
</dbReference>
<dbReference type="Proteomes" id="UP001465331">
    <property type="component" value="Unassembled WGS sequence"/>
</dbReference>
<dbReference type="CDD" id="cd00009">
    <property type="entry name" value="AAA"/>
    <property type="match status" value="1"/>
</dbReference>
<dbReference type="NCBIfam" id="NF038214">
    <property type="entry name" value="IS21_help_AAA"/>
    <property type="match status" value="1"/>
</dbReference>
<dbReference type="RefSeq" id="WP_352890878.1">
    <property type="nucleotide sequence ID" value="NZ_JBEPIJ010000029.1"/>
</dbReference>
<organism evidence="5 6">
    <name type="scientific">Sinimarinibacterium thermocellulolyticum</name>
    <dbReference type="NCBI Taxonomy" id="3170016"/>
    <lineage>
        <taxon>Bacteria</taxon>
        <taxon>Pseudomonadati</taxon>
        <taxon>Pseudomonadota</taxon>
        <taxon>Gammaproteobacteria</taxon>
        <taxon>Nevskiales</taxon>
        <taxon>Nevskiaceae</taxon>
        <taxon>Sinimarinibacterium</taxon>
    </lineage>
</organism>
<evidence type="ECO:0000256" key="1">
    <source>
        <dbReference type="ARBA" id="ARBA00008059"/>
    </source>
</evidence>
<evidence type="ECO:0000313" key="6">
    <source>
        <dbReference type="Proteomes" id="UP001465331"/>
    </source>
</evidence>
<comment type="similarity">
    <text evidence="1">Belongs to the IS21/IS1162 putative ATP-binding protein family.</text>
</comment>
<dbReference type="EMBL" id="JBEPIJ010000029">
    <property type="protein sequence ID" value="MES0875339.1"/>
    <property type="molecule type" value="Genomic_DNA"/>
</dbReference>
<evidence type="ECO:0000256" key="2">
    <source>
        <dbReference type="ARBA" id="ARBA00022741"/>
    </source>
</evidence>
<keyword evidence="6" id="KW-1185">Reference proteome</keyword>
<proteinExistence type="inferred from homology"/>
<gene>
    <name evidence="5" type="primary">istB</name>
    <name evidence="5" type="ORF">ABSH63_15175</name>
</gene>
<evidence type="ECO:0000313" key="5">
    <source>
        <dbReference type="EMBL" id="MES0875339.1"/>
    </source>
</evidence>
<dbReference type="InterPro" id="IPR027417">
    <property type="entry name" value="P-loop_NTPase"/>
</dbReference>
<dbReference type="PIRSF" id="PIRSF003073">
    <property type="entry name" value="DNAC_TnpB_IstB"/>
    <property type="match status" value="1"/>
</dbReference>
<dbReference type="InterPro" id="IPR002611">
    <property type="entry name" value="IstB_ATP-bd"/>
</dbReference>
<dbReference type="PANTHER" id="PTHR30050">
    <property type="entry name" value="CHROMOSOMAL REPLICATION INITIATOR PROTEIN DNAA"/>
    <property type="match status" value="1"/>
</dbReference>
<reference evidence="5 6" key="1">
    <citation type="submission" date="2024-06" db="EMBL/GenBank/DDBJ databases">
        <authorList>
            <person name="Li Z."/>
            <person name="Jiang Y."/>
        </authorList>
    </citation>
    <scope>NUCLEOTIDE SEQUENCE [LARGE SCALE GENOMIC DNA]</scope>
    <source>
        <strain evidence="5 6">HSW-8</strain>
    </source>
</reference>
<keyword evidence="3" id="KW-0067">ATP-binding</keyword>
<dbReference type="PANTHER" id="PTHR30050:SF4">
    <property type="entry name" value="ATP-BINDING PROTEIN RV3427C IN INSERTION SEQUENCE-RELATED"/>
    <property type="match status" value="1"/>
</dbReference>
<protein>
    <submittedName>
        <fullName evidence="5">IS21-like element helper ATPase IstB</fullName>
    </submittedName>
</protein>
<dbReference type="SMART" id="SM00382">
    <property type="entry name" value="AAA"/>
    <property type="match status" value="1"/>
</dbReference>
<dbReference type="InterPro" id="IPR003593">
    <property type="entry name" value="AAA+_ATPase"/>
</dbReference>
<dbReference type="Pfam" id="PF01695">
    <property type="entry name" value="IstB_IS21"/>
    <property type="match status" value="1"/>
</dbReference>
<comment type="caution">
    <text evidence="5">The sequence shown here is derived from an EMBL/GenBank/DDBJ whole genome shotgun (WGS) entry which is preliminary data.</text>
</comment>
<name>A0ABV2ADU8_9GAMM</name>